<evidence type="ECO:0000313" key="1">
    <source>
        <dbReference type="EMBL" id="ADJ55459.1"/>
    </source>
</evidence>
<protein>
    <submittedName>
        <fullName evidence="1">Conserved hypothetical phage protein</fullName>
    </submittedName>
</protein>
<dbReference type="RefSeq" id="YP_003858455.1">
    <property type="nucleotide sequence ID" value="NC_014467.1"/>
</dbReference>
<reference evidence="1 2" key="1">
    <citation type="journal article" date="2010" name="Virol. J.">
        <title>Genomes of the T4-related bacteriophages as windows on microbial genome evolution.</title>
        <authorList>
            <person name="Petrov V.M."/>
            <person name="Ratnayaka S."/>
            <person name="Nolan J.M."/>
            <person name="Miller E.S."/>
            <person name="Karam J.D."/>
        </authorList>
    </citation>
    <scope>NUCLEOTIDE SEQUENCE [LARGE SCALE GENOMIC DNA]</scope>
</reference>
<gene>
    <name evidence="1" type="ORF">RB16p155</name>
</gene>
<organismHost>
    <name type="scientific">Escherichia coli</name>
    <dbReference type="NCBI Taxonomy" id="562"/>
</organismHost>
<organism evidence="1 2">
    <name type="scientific">Escherichia phage RB16</name>
    <dbReference type="NCBI Taxonomy" id="2681599"/>
    <lineage>
        <taxon>Viruses</taxon>
        <taxon>Duplodnaviria</taxon>
        <taxon>Heunggongvirae</taxon>
        <taxon>Uroviricota</taxon>
        <taxon>Caudoviricetes</taxon>
        <taxon>Pantevenvirales</taxon>
        <taxon>Straboviridae</taxon>
        <taxon>Pseudotevenvirus</taxon>
        <taxon>Pseudotevenvirus RB16</taxon>
    </lineage>
</organism>
<accession>D9ICL6</accession>
<sequence length="99" mass="11629">MIIVPEIKSYKRLYADHFVYNSNAEVECINYPVNVEHVSWIETDAKIPCLNKTWKPAIKFHLAHNQSITWAGYECEEERDAVVEYIIGYMNTLKYGKMI</sequence>
<dbReference type="Proteomes" id="UP000001091">
    <property type="component" value="Segment"/>
</dbReference>
<dbReference type="KEGG" id="vg:9712896"/>
<dbReference type="EMBL" id="HM134276">
    <property type="protein sequence ID" value="ADJ55459.1"/>
    <property type="molecule type" value="Genomic_DNA"/>
</dbReference>
<proteinExistence type="predicted"/>
<dbReference type="GeneID" id="9712896"/>
<name>D9ICL6_BPRB1</name>
<evidence type="ECO:0000313" key="2">
    <source>
        <dbReference type="Proteomes" id="UP000001091"/>
    </source>
</evidence>
<keyword evidence="2" id="KW-1185">Reference proteome</keyword>